<dbReference type="RefSeq" id="WP_404614562.1">
    <property type="nucleotide sequence ID" value="NZ_JBIYDN010000049.1"/>
</dbReference>
<protein>
    <submittedName>
        <fullName evidence="1">Uncharacterized protein</fullName>
    </submittedName>
</protein>
<reference evidence="1 2" key="1">
    <citation type="submission" date="2024-11" db="EMBL/GenBank/DDBJ databases">
        <title>Using genomics to understand microbial adaptation to soil warming.</title>
        <authorList>
            <person name="Deangelis K.M. PhD."/>
        </authorList>
    </citation>
    <scope>NUCLEOTIDE SEQUENCE [LARGE SCALE GENOMIC DNA]</scope>
    <source>
        <strain evidence="1 2">GAS97</strain>
    </source>
</reference>
<name>A0ABW8MX97_9BURK</name>
<evidence type="ECO:0000313" key="1">
    <source>
        <dbReference type="EMBL" id="MFK4448348.1"/>
    </source>
</evidence>
<dbReference type="Proteomes" id="UP001620514">
    <property type="component" value="Unassembled WGS sequence"/>
</dbReference>
<keyword evidence="2" id="KW-1185">Reference proteome</keyword>
<organism evidence="1 2">
    <name type="scientific">Caballeronia udeis</name>
    <dbReference type="NCBI Taxonomy" id="1232866"/>
    <lineage>
        <taxon>Bacteria</taxon>
        <taxon>Pseudomonadati</taxon>
        <taxon>Pseudomonadota</taxon>
        <taxon>Betaproteobacteria</taxon>
        <taxon>Burkholderiales</taxon>
        <taxon>Burkholderiaceae</taxon>
        <taxon>Caballeronia</taxon>
    </lineage>
</organism>
<proteinExistence type="predicted"/>
<comment type="caution">
    <text evidence="1">The sequence shown here is derived from an EMBL/GenBank/DDBJ whole genome shotgun (WGS) entry which is preliminary data.</text>
</comment>
<gene>
    <name evidence="1" type="ORF">ABH943_008392</name>
</gene>
<accession>A0ABW8MX97</accession>
<sequence length="287" mass="31539">MVTVQGWSAAQVSALDDGDVCVRYCDALRRRIVAAPRAVKAADDFVCPPEHLAGWNAFQEKVENGQDINPYLSKRHASLFNLDGLLGEWGVHHFHLGIGADTKNPAYMARTGSLLYALVTDTAFCAINVFSHESFEDSSVLESIHRNWPEMIRRYRANGVTGATWTSDQRRALRGKNGNVLTTVSDGTVYLPITGGVMASGVNAEAVRFADYWQMRVRELQTALEDKLDDLLLTLGQNGYAGEPEIEATLQFSEAGVHAFFPKYGVRAILNVTDSPLGDSRLGSRMS</sequence>
<dbReference type="EMBL" id="JBIYDN010000049">
    <property type="protein sequence ID" value="MFK4448348.1"/>
    <property type="molecule type" value="Genomic_DNA"/>
</dbReference>
<evidence type="ECO:0000313" key="2">
    <source>
        <dbReference type="Proteomes" id="UP001620514"/>
    </source>
</evidence>